<keyword evidence="2" id="KW-0520">NAD</keyword>
<reference evidence="7" key="1">
    <citation type="submission" date="2021-07" db="EMBL/GenBank/DDBJ databases">
        <title>Zhongshania sp. CAU 1632 isolated from seawater.</title>
        <authorList>
            <person name="Kim W."/>
        </authorList>
    </citation>
    <scope>NUCLEOTIDE SEQUENCE</scope>
    <source>
        <strain evidence="7">CAU 1632</strain>
    </source>
</reference>
<proteinExistence type="inferred from homology"/>
<dbReference type="PIRSF" id="PIRSF036492">
    <property type="entry name" value="ALDH"/>
    <property type="match status" value="1"/>
</dbReference>
<dbReference type="InterPro" id="IPR029510">
    <property type="entry name" value="Ald_DH_CS_GLU"/>
</dbReference>
<evidence type="ECO:0000256" key="5">
    <source>
        <dbReference type="RuleBase" id="RU003345"/>
    </source>
</evidence>
<dbReference type="InterPro" id="IPR015590">
    <property type="entry name" value="Aldehyde_DH_dom"/>
</dbReference>
<evidence type="ECO:0000313" key="7">
    <source>
        <dbReference type="EMBL" id="MBW2942176.1"/>
    </source>
</evidence>
<dbReference type="EMBL" id="JAHWDQ010000004">
    <property type="protein sequence ID" value="MBW2942176.1"/>
    <property type="molecule type" value="Genomic_DNA"/>
</dbReference>
<feature type="active site" evidence="4">
    <location>
        <position position="216"/>
    </location>
</feature>
<dbReference type="PROSITE" id="PS00687">
    <property type="entry name" value="ALDEHYDE_DEHYDR_GLU"/>
    <property type="match status" value="1"/>
</dbReference>
<dbReference type="PANTHER" id="PTHR43570:SF20">
    <property type="entry name" value="ALDEHYDE DEHYDROGENASE ALDX-RELATED"/>
    <property type="match status" value="1"/>
</dbReference>
<comment type="caution">
    <text evidence="7">The sequence shown here is derived from an EMBL/GenBank/DDBJ whole genome shotgun (WGS) entry which is preliminary data.</text>
</comment>
<sequence length="473" mass="52712">MTTTLDELNKVFASQRGHYLSNQVPSYKERIADLKQLKRLLTENKGPITAAINRDYLNRSSNETLFAELITTIDGINHAIKHLKGWMKKQKRQVDHSMFFGGKNTVVPQPIGVVGIIVPWNFPIFLSLGPLTSALSAGNTAMIKISSNSSNLSNLLCNISGDYFPEDKVYFAKESSGLGATFTQLHFDLLIFTGSGATGRSVMSAAAKNLTPVILELGGKSPAIVDPNYPLDTAVDRIMYTKQFNAGQICTTVDYVFVHTSQIDLFIKKAIDWVNTHVPDIASSDYTSIIDDRSLRRLERTLQDATDKGALVINLNKGQSIDYTNRKMPLYIITNTTSEMTVSNQETFGPILMVLTYNNDHEVIEYINSRDKPLAIYPFSNNKKLINNYTTNIISGGVTVNNALLHVIQHDLPFGGIGASGMGHYHGKDGFQSCSKMRPIFYQPKFSFVNRFLSPPYGKFATEFINRLFYLKS</sequence>
<protein>
    <recommendedName>
        <fullName evidence="3">Aldehyde dehydrogenase</fullName>
    </recommendedName>
</protein>
<evidence type="ECO:0000256" key="3">
    <source>
        <dbReference type="PIRNR" id="PIRNR036492"/>
    </source>
</evidence>
<evidence type="ECO:0000256" key="4">
    <source>
        <dbReference type="PROSITE-ProRule" id="PRU10007"/>
    </source>
</evidence>
<name>A0ABS6VX24_9GAMM</name>
<evidence type="ECO:0000313" key="8">
    <source>
        <dbReference type="Proteomes" id="UP001166291"/>
    </source>
</evidence>
<evidence type="ECO:0000256" key="2">
    <source>
        <dbReference type="ARBA" id="ARBA00023027"/>
    </source>
</evidence>
<feature type="domain" description="Aldehyde dehydrogenase" evidence="6">
    <location>
        <begin position="27"/>
        <end position="438"/>
    </location>
</feature>
<dbReference type="Pfam" id="PF00171">
    <property type="entry name" value="Aldedh"/>
    <property type="match status" value="1"/>
</dbReference>
<organism evidence="7 8">
    <name type="scientific">Zhongshania aquimaris</name>
    <dbReference type="NCBI Taxonomy" id="2857107"/>
    <lineage>
        <taxon>Bacteria</taxon>
        <taxon>Pseudomonadati</taxon>
        <taxon>Pseudomonadota</taxon>
        <taxon>Gammaproteobacteria</taxon>
        <taxon>Cellvibrionales</taxon>
        <taxon>Spongiibacteraceae</taxon>
        <taxon>Zhongshania</taxon>
    </lineage>
</organism>
<comment type="similarity">
    <text evidence="3 5">Belongs to the aldehyde dehydrogenase family.</text>
</comment>
<keyword evidence="8" id="KW-1185">Reference proteome</keyword>
<evidence type="ECO:0000256" key="1">
    <source>
        <dbReference type="ARBA" id="ARBA00023002"/>
    </source>
</evidence>
<keyword evidence="1 3" id="KW-0560">Oxidoreductase</keyword>
<dbReference type="InterPro" id="IPR012394">
    <property type="entry name" value="Aldehyde_DH_NAD(P)"/>
</dbReference>
<evidence type="ECO:0000259" key="6">
    <source>
        <dbReference type="Pfam" id="PF00171"/>
    </source>
</evidence>
<gene>
    <name evidence="7" type="ORF">KXJ70_15375</name>
</gene>
<accession>A0ABS6VX24</accession>
<dbReference type="PANTHER" id="PTHR43570">
    <property type="entry name" value="ALDEHYDE DEHYDROGENASE"/>
    <property type="match status" value="1"/>
</dbReference>
<dbReference type="RefSeq" id="WP_219044413.1">
    <property type="nucleotide sequence ID" value="NZ_JAHWDQ010000004.1"/>
</dbReference>
<dbReference type="Proteomes" id="UP001166291">
    <property type="component" value="Unassembled WGS sequence"/>
</dbReference>